<protein>
    <submittedName>
        <fullName evidence="1">Uncharacterized protein</fullName>
    </submittedName>
</protein>
<comment type="caution">
    <text evidence="1">The sequence shown here is derived from an EMBL/GenBank/DDBJ whole genome shotgun (WGS) entry which is preliminary data.</text>
</comment>
<organism evidence="1 2">
    <name type="scientific">Necator americanus</name>
    <name type="common">Human hookworm</name>
    <dbReference type="NCBI Taxonomy" id="51031"/>
    <lineage>
        <taxon>Eukaryota</taxon>
        <taxon>Metazoa</taxon>
        <taxon>Ecdysozoa</taxon>
        <taxon>Nematoda</taxon>
        <taxon>Chromadorea</taxon>
        <taxon>Rhabditida</taxon>
        <taxon>Rhabditina</taxon>
        <taxon>Rhabditomorpha</taxon>
        <taxon>Strongyloidea</taxon>
        <taxon>Ancylostomatidae</taxon>
        <taxon>Bunostominae</taxon>
        <taxon>Necator</taxon>
    </lineage>
</organism>
<name>A0ABR1DR53_NECAM</name>
<evidence type="ECO:0000313" key="1">
    <source>
        <dbReference type="EMBL" id="KAK6752915.1"/>
    </source>
</evidence>
<sequence>MKKDLTSESELAKKTKNIWLRAHLFTTVILPALTCALETWRFCKQKENAINVMEWAIEKVMLGVFRFMQVEEGIGSLLLRHRSNIREVAAYANESKIRWAGHVMRFNDNTTLDQCREQRPPTRCSDLFKVLQ</sequence>
<evidence type="ECO:0000313" key="2">
    <source>
        <dbReference type="Proteomes" id="UP001303046"/>
    </source>
</evidence>
<accession>A0ABR1DR53</accession>
<dbReference type="EMBL" id="JAVFWL010000004">
    <property type="protein sequence ID" value="KAK6752915.1"/>
    <property type="molecule type" value="Genomic_DNA"/>
</dbReference>
<gene>
    <name evidence="1" type="primary">Necator_chrIV.g17283</name>
    <name evidence="1" type="ORF">RB195_003985</name>
</gene>
<keyword evidence="2" id="KW-1185">Reference proteome</keyword>
<proteinExistence type="predicted"/>
<reference evidence="1 2" key="1">
    <citation type="submission" date="2023-08" db="EMBL/GenBank/DDBJ databases">
        <title>A Necator americanus chromosomal reference genome.</title>
        <authorList>
            <person name="Ilik V."/>
            <person name="Petrzelkova K.J."/>
            <person name="Pardy F."/>
            <person name="Fuh T."/>
            <person name="Niatou-Singa F.S."/>
            <person name="Gouil Q."/>
            <person name="Baker L."/>
            <person name="Ritchie M.E."/>
            <person name="Jex A.R."/>
            <person name="Gazzola D."/>
            <person name="Li H."/>
            <person name="Toshio Fujiwara R."/>
            <person name="Zhan B."/>
            <person name="Aroian R.V."/>
            <person name="Pafco B."/>
            <person name="Schwarz E.M."/>
        </authorList>
    </citation>
    <scope>NUCLEOTIDE SEQUENCE [LARGE SCALE GENOMIC DNA]</scope>
    <source>
        <strain evidence="1 2">Aroian</strain>
        <tissue evidence="1">Whole animal</tissue>
    </source>
</reference>
<dbReference type="Proteomes" id="UP001303046">
    <property type="component" value="Unassembled WGS sequence"/>
</dbReference>